<evidence type="ECO:0000313" key="2">
    <source>
        <dbReference type="EMBL" id="CAB3257700.1"/>
    </source>
</evidence>
<sequence length="192" mass="21346">MSKEDELHTSLAHIILCAVAGKSLSRASGKSFTHPGMHANFLIHGVIGFFHYQSNAFNNDFTELYKISLKASKYLAIPCLMADLYHSDQTLRSVHLLSGVVPFVLALTKNDNEPLGHLLVACNVVSLCYYANEKKSEWGWYTAGAAVLAYFVTTQMAPYYQKITYPLALALMEYCAMKIPQVTFNPVVELVS</sequence>
<evidence type="ECO:0000313" key="4">
    <source>
        <dbReference type="Proteomes" id="UP000494256"/>
    </source>
</evidence>
<dbReference type="EMBL" id="CADEBC010000123">
    <property type="protein sequence ID" value="CAB3223009.1"/>
    <property type="molecule type" value="Genomic_DNA"/>
</dbReference>
<dbReference type="Proteomes" id="UP000494106">
    <property type="component" value="Unassembled WGS sequence"/>
</dbReference>
<evidence type="ECO:0000313" key="1">
    <source>
        <dbReference type="EMBL" id="CAB3223009.1"/>
    </source>
</evidence>
<dbReference type="EMBL" id="CADEBD010000553">
    <property type="protein sequence ID" value="CAB3257700.1"/>
    <property type="molecule type" value="Genomic_DNA"/>
</dbReference>
<comment type="caution">
    <text evidence="1">The sequence shown here is derived from an EMBL/GenBank/DDBJ whole genome shotgun (WGS) entry which is preliminary data.</text>
</comment>
<keyword evidence="3" id="KW-1185">Reference proteome</keyword>
<reference evidence="3 4" key="1">
    <citation type="submission" date="2020-04" db="EMBL/GenBank/DDBJ databases">
        <authorList>
            <person name="Wallbank WR R."/>
            <person name="Pardo Diaz C."/>
            <person name="Kozak K."/>
            <person name="Martin S."/>
            <person name="Jiggins C."/>
            <person name="Moest M."/>
            <person name="Warren A I."/>
            <person name="Byers J.R.P. K."/>
            <person name="Montejo-Kovacevich G."/>
            <person name="Yen C E."/>
        </authorList>
    </citation>
    <scope>NUCLEOTIDE SEQUENCE [LARGE SCALE GENOMIC DNA]</scope>
</reference>
<protein>
    <submittedName>
        <fullName evidence="1">Uncharacterized protein</fullName>
    </submittedName>
</protein>
<name>A0A8S0YTP6_ARCPL</name>
<gene>
    <name evidence="1" type="ORF">APLA_LOCUS1427</name>
    <name evidence="2" type="ORF">APLA_LOCUS16012</name>
</gene>
<dbReference type="AlphaFoldDB" id="A0A8S0YTP6"/>
<accession>A0A8S0YTP6</accession>
<dbReference type="OrthoDB" id="7430068at2759"/>
<dbReference type="Proteomes" id="UP000494256">
    <property type="component" value="Unassembled WGS sequence"/>
</dbReference>
<organism evidence="1 3">
    <name type="scientific">Arctia plantaginis</name>
    <name type="common">Wood tiger moth</name>
    <name type="synonym">Phalaena plantaginis</name>
    <dbReference type="NCBI Taxonomy" id="874455"/>
    <lineage>
        <taxon>Eukaryota</taxon>
        <taxon>Metazoa</taxon>
        <taxon>Ecdysozoa</taxon>
        <taxon>Arthropoda</taxon>
        <taxon>Hexapoda</taxon>
        <taxon>Insecta</taxon>
        <taxon>Pterygota</taxon>
        <taxon>Neoptera</taxon>
        <taxon>Endopterygota</taxon>
        <taxon>Lepidoptera</taxon>
        <taxon>Glossata</taxon>
        <taxon>Ditrysia</taxon>
        <taxon>Noctuoidea</taxon>
        <taxon>Erebidae</taxon>
        <taxon>Arctiinae</taxon>
        <taxon>Arctia</taxon>
    </lineage>
</organism>
<proteinExistence type="predicted"/>
<evidence type="ECO:0000313" key="3">
    <source>
        <dbReference type="Proteomes" id="UP000494106"/>
    </source>
</evidence>